<dbReference type="GO" id="GO:0030288">
    <property type="term" value="C:outer membrane-bounded periplasmic space"/>
    <property type="evidence" value="ECO:0007669"/>
    <property type="project" value="TreeGrafter"/>
</dbReference>
<dbReference type="Pfam" id="PF00496">
    <property type="entry name" value="SBP_bac_5"/>
    <property type="match status" value="1"/>
</dbReference>
<dbReference type="InterPro" id="IPR030678">
    <property type="entry name" value="Peptide/Ni-bd"/>
</dbReference>
<dbReference type="Proteomes" id="UP000306196">
    <property type="component" value="Unassembled WGS sequence"/>
</dbReference>
<dbReference type="Gene3D" id="3.10.105.10">
    <property type="entry name" value="Dipeptide-binding Protein, Domain 3"/>
    <property type="match status" value="1"/>
</dbReference>
<keyword evidence="4" id="KW-1185">Reference proteome</keyword>
<dbReference type="PANTHER" id="PTHR30290">
    <property type="entry name" value="PERIPLASMIC BINDING COMPONENT OF ABC TRANSPORTER"/>
    <property type="match status" value="1"/>
</dbReference>
<protein>
    <submittedName>
        <fullName evidence="3">ABC transporter substrate-binding protein</fullName>
    </submittedName>
</protein>
<dbReference type="GO" id="GO:0043190">
    <property type="term" value="C:ATP-binding cassette (ABC) transporter complex"/>
    <property type="evidence" value="ECO:0007669"/>
    <property type="project" value="InterPro"/>
</dbReference>
<sequence>MQQTRNKTQQSNRSGIGWWVMLSMAFSLSMVELRADDRFPPYDNSEEAKAYYASKPEFFKRKPLAELPADLVWENGADKPEMGDPAAKKGGIFRDQIGAFPNTLRIIGPSAGDGFRGEHWDYINVQLIQPYLDGEGWVPGLAKEWAVSKDGKTMYFRLHPEATYSDGVKIDTEDYFMLFYVMQSPNIQDPWYNDYYTKEFTGVTIYDSHTFAFHFPESKPDRMWIVYDLQPFPRHFYKEFTEDFPARYQWRKYPTTGAYEIYPDGIKKGRSIMLTRVKTWWAKDMKHFRYRFNPDFIEYKVIGSADKAWEMFRQGQLDWFAMGLPRYWYDKSEVPEFYNGYIERQKFYNDFPRISRGIYLNMSKPGLDNLDVRLGISYAMNFQKVIDVDFRGDYERMQSTFAGFGKFTNPNIKARPYDVVKAREHFTKAGYTQQGPDGVLRNAQGKRLSFTFSIPQGQFVPIALRLKEEALRAGLDLNLEVLDFAVLSTKVNQKNQEIALLGWAAMPPYPRLWDYYHSVNAYKVMPDGSRKVVPDTNNITMTADPAMDPLIDQLRVAQTEDEVQRLSWQLQQMVEDLAVSIPAWESPSYRFGYWRWVKWPKGGNLKHSQLPFDTHVHWLDEEARKETMEARREGRSFGEVYHVFDQHKIK</sequence>
<proteinExistence type="predicted"/>
<organism evidence="3 4">
    <name type="scientific">Phragmitibacter flavus</name>
    <dbReference type="NCBI Taxonomy" id="2576071"/>
    <lineage>
        <taxon>Bacteria</taxon>
        <taxon>Pseudomonadati</taxon>
        <taxon>Verrucomicrobiota</taxon>
        <taxon>Verrucomicrobiia</taxon>
        <taxon>Verrucomicrobiales</taxon>
        <taxon>Verrucomicrobiaceae</taxon>
        <taxon>Phragmitibacter</taxon>
    </lineage>
</organism>
<comment type="caution">
    <text evidence="3">The sequence shown here is derived from an EMBL/GenBank/DDBJ whole genome shotgun (WGS) entry which is preliminary data.</text>
</comment>
<gene>
    <name evidence="3" type="ORF">FEM03_01900</name>
</gene>
<accession>A0A5R8KM08</accession>
<dbReference type="PANTHER" id="PTHR30290:SF64">
    <property type="entry name" value="ABC TRANSPORTER PERIPLASMIC BINDING PROTEIN"/>
    <property type="match status" value="1"/>
</dbReference>
<evidence type="ECO:0000313" key="4">
    <source>
        <dbReference type="Proteomes" id="UP000306196"/>
    </source>
</evidence>
<evidence type="ECO:0000313" key="3">
    <source>
        <dbReference type="EMBL" id="TLD72849.1"/>
    </source>
</evidence>
<dbReference type="AlphaFoldDB" id="A0A5R8KM08"/>
<feature type="domain" description="Solute-binding protein family 5" evidence="2">
    <location>
        <begin position="138"/>
        <end position="521"/>
    </location>
</feature>
<evidence type="ECO:0000259" key="2">
    <source>
        <dbReference type="Pfam" id="PF00496"/>
    </source>
</evidence>
<dbReference type="GO" id="GO:1904680">
    <property type="term" value="F:peptide transmembrane transporter activity"/>
    <property type="evidence" value="ECO:0007669"/>
    <property type="project" value="TreeGrafter"/>
</dbReference>
<dbReference type="OrthoDB" id="9801912at2"/>
<dbReference type="InterPro" id="IPR039424">
    <property type="entry name" value="SBP_5"/>
</dbReference>
<dbReference type="SUPFAM" id="SSF53850">
    <property type="entry name" value="Periplasmic binding protein-like II"/>
    <property type="match status" value="1"/>
</dbReference>
<dbReference type="InterPro" id="IPR000914">
    <property type="entry name" value="SBP_5_dom"/>
</dbReference>
<dbReference type="EMBL" id="VAUV01000001">
    <property type="protein sequence ID" value="TLD72849.1"/>
    <property type="molecule type" value="Genomic_DNA"/>
</dbReference>
<dbReference type="GO" id="GO:0042884">
    <property type="term" value="P:microcin transport"/>
    <property type="evidence" value="ECO:0007669"/>
    <property type="project" value="TreeGrafter"/>
</dbReference>
<dbReference type="Gene3D" id="3.40.190.10">
    <property type="entry name" value="Periplasmic binding protein-like II"/>
    <property type="match status" value="1"/>
</dbReference>
<keyword evidence="1" id="KW-0732">Signal</keyword>
<evidence type="ECO:0000256" key="1">
    <source>
        <dbReference type="ARBA" id="ARBA00022729"/>
    </source>
</evidence>
<dbReference type="CDD" id="cd08497">
    <property type="entry name" value="MbnE-like"/>
    <property type="match status" value="1"/>
</dbReference>
<dbReference type="RefSeq" id="WP_138084472.1">
    <property type="nucleotide sequence ID" value="NZ_VAUV01000001.1"/>
</dbReference>
<name>A0A5R8KM08_9BACT</name>
<reference evidence="3 4" key="1">
    <citation type="submission" date="2019-05" db="EMBL/GenBank/DDBJ databases">
        <title>Verrucobacter flavum gen. nov., sp. nov. a new member of the family Verrucomicrobiaceae.</title>
        <authorList>
            <person name="Szuroczki S."/>
            <person name="Abbaszade G."/>
            <person name="Szabo A."/>
            <person name="Felfoldi T."/>
            <person name="Schumann P."/>
            <person name="Boka K."/>
            <person name="Keki Z."/>
            <person name="Toumi M."/>
            <person name="Toth E."/>
        </authorList>
    </citation>
    <scope>NUCLEOTIDE SEQUENCE [LARGE SCALE GENOMIC DNA]</scope>
    <source>
        <strain evidence="3 4">MG-N-17</strain>
    </source>
</reference>
<dbReference type="GO" id="GO:0015833">
    <property type="term" value="P:peptide transport"/>
    <property type="evidence" value="ECO:0007669"/>
    <property type="project" value="TreeGrafter"/>
</dbReference>
<dbReference type="PIRSF" id="PIRSF002741">
    <property type="entry name" value="MppA"/>
    <property type="match status" value="1"/>
</dbReference>